<evidence type="ECO:0000256" key="3">
    <source>
        <dbReference type="ARBA" id="ARBA00022692"/>
    </source>
</evidence>
<keyword evidence="3 6" id="KW-0812">Transmembrane</keyword>
<dbReference type="PANTHER" id="PTHR38459">
    <property type="entry name" value="PROPHAGE BACTOPRENOL-LINKED GLUCOSE TRANSLOCASE HOMOLOG"/>
    <property type="match status" value="1"/>
</dbReference>
<sequence length="142" mass="16106">MRKKRCRIMWNEGATLVRFVIVGIGNTLVDFGVFFLLTSIGVPYVWAQLCSYSAGAINSYVWNRIWTFRVQEKALVQQFFQFIILNLLSLGTTVVLLQLLQLTGLSLFMSKVTVTIAGMAINFIGSRFWVFSSSVHERGGER</sequence>
<keyword evidence="9" id="KW-1185">Reference proteome</keyword>
<feature type="transmembrane region" description="Helical" evidence="6">
    <location>
        <begin position="82"/>
        <end position="100"/>
    </location>
</feature>
<comment type="similarity">
    <text evidence="2">Belongs to the GtrA family.</text>
</comment>
<dbReference type="InterPro" id="IPR007267">
    <property type="entry name" value="GtrA_DPMS_TM"/>
</dbReference>
<evidence type="ECO:0000313" key="9">
    <source>
        <dbReference type="Proteomes" id="UP000076865"/>
    </source>
</evidence>
<evidence type="ECO:0000313" key="8">
    <source>
        <dbReference type="EMBL" id="ANB61823.1"/>
    </source>
</evidence>
<keyword evidence="4 6" id="KW-1133">Transmembrane helix</keyword>
<comment type="subcellular location">
    <subcellularLocation>
        <location evidence="1">Membrane</location>
        <topology evidence="1">Multi-pass membrane protein</topology>
    </subcellularLocation>
</comment>
<organism evidence="8 9">
    <name type="scientific">Anoxybacteroides amylolyticum</name>
    <dbReference type="NCBI Taxonomy" id="294699"/>
    <lineage>
        <taxon>Bacteria</taxon>
        <taxon>Bacillati</taxon>
        <taxon>Bacillota</taxon>
        <taxon>Bacilli</taxon>
        <taxon>Bacillales</taxon>
        <taxon>Anoxybacillaceae</taxon>
        <taxon>Anoxybacteroides</taxon>
    </lineage>
</organism>
<accession>A0A160F761</accession>
<feature type="domain" description="GtrA/DPMS transmembrane" evidence="7">
    <location>
        <begin position="18"/>
        <end position="131"/>
    </location>
</feature>
<name>A0A160F761_9BACL</name>
<protein>
    <submittedName>
        <fullName evidence="8">GtrA-like family protein</fullName>
    </submittedName>
</protein>
<evidence type="ECO:0000259" key="7">
    <source>
        <dbReference type="Pfam" id="PF04138"/>
    </source>
</evidence>
<keyword evidence="5 6" id="KW-0472">Membrane</keyword>
<evidence type="ECO:0000256" key="5">
    <source>
        <dbReference type="ARBA" id="ARBA00023136"/>
    </source>
</evidence>
<proteinExistence type="inferred from homology"/>
<dbReference type="GO" id="GO:0005886">
    <property type="term" value="C:plasma membrane"/>
    <property type="evidence" value="ECO:0007669"/>
    <property type="project" value="TreeGrafter"/>
</dbReference>
<dbReference type="Proteomes" id="UP000076865">
    <property type="component" value="Chromosome"/>
</dbReference>
<evidence type="ECO:0000256" key="2">
    <source>
        <dbReference type="ARBA" id="ARBA00009399"/>
    </source>
</evidence>
<dbReference type="InterPro" id="IPR051401">
    <property type="entry name" value="GtrA_CellWall_Glycosyl"/>
</dbReference>
<dbReference type="EMBL" id="CP015438">
    <property type="protein sequence ID" value="ANB61823.1"/>
    <property type="molecule type" value="Genomic_DNA"/>
</dbReference>
<evidence type="ECO:0000256" key="1">
    <source>
        <dbReference type="ARBA" id="ARBA00004141"/>
    </source>
</evidence>
<dbReference type="GO" id="GO:0000271">
    <property type="term" value="P:polysaccharide biosynthetic process"/>
    <property type="evidence" value="ECO:0007669"/>
    <property type="project" value="InterPro"/>
</dbReference>
<dbReference type="KEGG" id="aamy:GFC30_2175"/>
<dbReference type="Pfam" id="PF04138">
    <property type="entry name" value="GtrA_DPMS_TM"/>
    <property type="match status" value="1"/>
</dbReference>
<feature type="transmembrane region" description="Helical" evidence="6">
    <location>
        <begin position="112"/>
        <end position="130"/>
    </location>
</feature>
<reference evidence="8 9" key="1">
    <citation type="journal article" date="2006" name="Syst. Appl. Microbiol.">
        <title>Anoxybacillus amylolyticus sp. nov., a thermophilic amylase producing bacterium isolated from Mount Rittmann (Antarctica).</title>
        <authorList>
            <person name="Poli A."/>
            <person name="Esposito E."/>
            <person name="Lama L."/>
            <person name="Orlando P."/>
            <person name="Nicolaus G."/>
            <person name="de Appolonia F."/>
            <person name="Gambacorta A."/>
            <person name="Nicolaus B."/>
        </authorList>
    </citation>
    <scope>NUCLEOTIDE SEQUENCE [LARGE SCALE GENOMIC DNA]</scope>
    <source>
        <strain evidence="8 9">DSM 15939</strain>
    </source>
</reference>
<dbReference type="PANTHER" id="PTHR38459:SF1">
    <property type="entry name" value="PROPHAGE BACTOPRENOL-LINKED GLUCOSE TRANSLOCASE HOMOLOG"/>
    <property type="match status" value="1"/>
</dbReference>
<evidence type="ECO:0000256" key="6">
    <source>
        <dbReference type="SAM" id="Phobius"/>
    </source>
</evidence>
<feature type="transmembrane region" description="Helical" evidence="6">
    <location>
        <begin position="16"/>
        <end position="37"/>
    </location>
</feature>
<feature type="transmembrane region" description="Helical" evidence="6">
    <location>
        <begin position="43"/>
        <end position="61"/>
    </location>
</feature>
<dbReference type="AlphaFoldDB" id="A0A160F761"/>
<evidence type="ECO:0000256" key="4">
    <source>
        <dbReference type="ARBA" id="ARBA00022989"/>
    </source>
</evidence>
<dbReference type="PATRIC" id="fig|294699.3.peg.2244"/>
<gene>
    <name evidence="8" type="ORF">GFC30_2175</name>
</gene>